<dbReference type="Pfam" id="PF10675">
    <property type="entry name" value="DUF2489"/>
    <property type="match status" value="1"/>
</dbReference>
<accession>A0A3N1PBR0</accession>
<keyword evidence="2" id="KW-1133">Transmembrane helix</keyword>
<evidence type="ECO:0000256" key="2">
    <source>
        <dbReference type="SAM" id="Phobius"/>
    </source>
</evidence>
<dbReference type="EMBL" id="RJUL01000007">
    <property type="protein sequence ID" value="ROQ24270.1"/>
    <property type="molecule type" value="Genomic_DNA"/>
</dbReference>
<proteinExistence type="predicted"/>
<evidence type="ECO:0000259" key="3">
    <source>
        <dbReference type="Pfam" id="PF10675"/>
    </source>
</evidence>
<dbReference type="STRING" id="584787.GCA_001247655_00654"/>
<evidence type="ECO:0000256" key="1">
    <source>
        <dbReference type="SAM" id="MobiDB-lite"/>
    </source>
</evidence>
<organism evidence="4 5">
    <name type="scientific">Gallaecimonas pentaromativorans</name>
    <dbReference type="NCBI Taxonomy" id="584787"/>
    <lineage>
        <taxon>Bacteria</taxon>
        <taxon>Pseudomonadati</taxon>
        <taxon>Pseudomonadota</taxon>
        <taxon>Gammaproteobacteria</taxon>
        <taxon>Enterobacterales</taxon>
        <taxon>Gallaecimonadaceae</taxon>
        <taxon>Gallaecimonas</taxon>
    </lineage>
</organism>
<dbReference type="AlphaFoldDB" id="A0A3N1PBR0"/>
<dbReference type="InterPro" id="IPR019617">
    <property type="entry name" value="DUF2489"/>
</dbReference>
<keyword evidence="2" id="KW-0472">Membrane</keyword>
<gene>
    <name evidence="4" type="ORF">EDC28_107152</name>
</gene>
<evidence type="ECO:0000313" key="4">
    <source>
        <dbReference type="EMBL" id="ROQ24270.1"/>
    </source>
</evidence>
<feature type="domain" description="DUF2489" evidence="3">
    <location>
        <begin position="15"/>
        <end position="140"/>
    </location>
</feature>
<feature type="region of interest" description="Disordered" evidence="1">
    <location>
        <begin position="104"/>
        <end position="124"/>
    </location>
</feature>
<feature type="transmembrane region" description="Helical" evidence="2">
    <location>
        <begin position="6"/>
        <end position="27"/>
    </location>
</feature>
<sequence>MSFWAIAALVGTLVVIGLAFYAGKLLFMLKAQKQKEEAFLAEHNEKLLKSIRIIAASMLEEQCDFSEGAIRIRVLTDHLLPYKSYQEQFPALFDLYDRVKDMPTHEARNNMDKKERRQQDRQREAWERELAAAIKEEARVLKNLTH</sequence>
<keyword evidence="5" id="KW-1185">Reference proteome</keyword>
<dbReference type="RefSeq" id="WP_050659566.1">
    <property type="nucleotide sequence ID" value="NZ_LFWC01000010.1"/>
</dbReference>
<dbReference type="OrthoDB" id="5293867at2"/>
<name>A0A3N1PBR0_9GAMM</name>
<reference evidence="4 5" key="1">
    <citation type="submission" date="2018-11" db="EMBL/GenBank/DDBJ databases">
        <title>Genomic Encyclopedia of Type Strains, Phase IV (KMG-IV): sequencing the most valuable type-strain genomes for metagenomic binning, comparative biology and taxonomic classification.</title>
        <authorList>
            <person name="Goeker M."/>
        </authorList>
    </citation>
    <scope>NUCLEOTIDE SEQUENCE [LARGE SCALE GENOMIC DNA]</scope>
    <source>
        <strain evidence="4 5">DSM 21945</strain>
    </source>
</reference>
<protein>
    <submittedName>
        <fullName evidence="4">Uncharacterized protein DUF2489</fullName>
    </submittedName>
</protein>
<keyword evidence="2" id="KW-0812">Transmembrane</keyword>
<dbReference type="Proteomes" id="UP000268033">
    <property type="component" value="Unassembled WGS sequence"/>
</dbReference>
<evidence type="ECO:0000313" key="5">
    <source>
        <dbReference type="Proteomes" id="UP000268033"/>
    </source>
</evidence>
<comment type="caution">
    <text evidence="4">The sequence shown here is derived from an EMBL/GenBank/DDBJ whole genome shotgun (WGS) entry which is preliminary data.</text>
</comment>